<comment type="caution">
    <text evidence="4">The sequence shown here is derived from an EMBL/GenBank/DDBJ whole genome shotgun (WGS) entry which is preliminary data.</text>
</comment>
<dbReference type="Gene3D" id="2.170.130.10">
    <property type="entry name" value="TonB-dependent receptor, plug domain"/>
    <property type="match status" value="1"/>
</dbReference>
<dbReference type="Pfam" id="PF07715">
    <property type="entry name" value="Plug"/>
    <property type="match status" value="1"/>
</dbReference>
<evidence type="ECO:0000256" key="1">
    <source>
        <dbReference type="ARBA" id="ARBA00023170"/>
    </source>
</evidence>
<dbReference type="GO" id="GO:0009279">
    <property type="term" value="C:cell outer membrane"/>
    <property type="evidence" value="ECO:0007669"/>
    <property type="project" value="UniProtKB-SubCell"/>
</dbReference>
<proteinExistence type="inferred from homology"/>
<evidence type="ECO:0000259" key="3">
    <source>
        <dbReference type="Pfam" id="PF07715"/>
    </source>
</evidence>
<keyword evidence="2" id="KW-0472">Membrane</keyword>
<keyword evidence="2" id="KW-1134">Transmembrane beta strand</keyword>
<gene>
    <name evidence="4" type="ORF">BA896_018880</name>
</gene>
<protein>
    <recommendedName>
        <fullName evidence="3">TonB-dependent receptor plug domain-containing protein</fullName>
    </recommendedName>
</protein>
<comment type="subcellular location">
    <subcellularLocation>
        <location evidence="2">Cell outer membrane</location>
        <topology evidence="2">Multi-pass membrane protein</topology>
    </subcellularLocation>
</comment>
<dbReference type="AlphaFoldDB" id="A0A1E8PL52"/>
<evidence type="ECO:0000313" key="4">
    <source>
        <dbReference type="EMBL" id="OFJ47092.1"/>
    </source>
</evidence>
<evidence type="ECO:0000313" key="5">
    <source>
        <dbReference type="Proteomes" id="UP000092634"/>
    </source>
</evidence>
<dbReference type="InterPro" id="IPR012910">
    <property type="entry name" value="Plug_dom"/>
</dbReference>
<dbReference type="PROSITE" id="PS52016">
    <property type="entry name" value="TONB_DEPENDENT_REC_3"/>
    <property type="match status" value="1"/>
</dbReference>
<dbReference type="Proteomes" id="UP000092634">
    <property type="component" value="Unassembled WGS sequence"/>
</dbReference>
<keyword evidence="2" id="KW-0998">Cell outer membrane</keyword>
<dbReference type="PANTHER" id="PTHR30442">
    <property type="entry name" value="IRON III DICITRATE TRANSPORT PROTEIN FECA"/>
    <property type="match status" value="1"/>
</dbReference>
<name>A0A1E8PL52_9BURK</name>
<keyword evidence="2" id="KW-0812">Transmembrane</keyword>
<evidence type="ECO:0000256" key="2">
    <source>
        <dbReference type="PROSITE-ProRule" id="PRU01360"/>
    </source>
</evidence>
<accession>A0A1E8PL52</accession>
<sequence>MPGVDLAGTARPSGQSLNIWGFNKVQDVKVILDGVPKGFEKYRQGSIFIEPELIKQIEVNKGAHTSLYGNGGFGGVITVETKTRKTCWKRRESGRHAQVLAPLQ</sequence>
<keyword evidence="2" id="KW-0813">Transport</keyword>
<organism evidence="4 5">
    <name type="scientific">Janthinobacterium lividum</name>
    <dbReference type="NCBI Taxonomy" id="29581"/>
    <lineage>
        <taxon>Bacteria</taxon>
        <taxon>Pseudomonadati</taxon>
        <taxon>Pseudomonadota</taxon>
        <taxon>Betaproteobacteria</taxon>
        <taxon>Burkholderiales</taxon>
        <taxon>Oxalobacteraceae</taxon>
        <taxon>Janthinobacterium</taxon>
    </lineage>
</organism>
<comment type="similarity">
    <text evidence="2">Belongs to the TonB-dependent receptor family.</text>
</comment>
<reference evidence="4 5" key="1">
    <citation type="submission" date="2016-10" db="EMBL/GenBank/DDBJ databases">
        <title>Updated version of Genome Assembly of Janthinobacterium lividum ERGS5:01.</title>
        <authorList>
            <person name="Kumar R."/>
            <person name="Acharya V."/>
            <person name="Singh D."/>
        </authorList>
    </citation>
    <scope>NUCLEOTIDE SEQUENCE [LARGE SCALE GENOMIC DNA]</scope>
    <source>
        <strain evidence="4 5">ERGS5:01</strain>
    </source>
</reference>
<dbReference type="GO" id="GO:0033214">
    <property type="term" value="P:siderophore-iron import into cell"/>
    <property type="evidence" value="ECO:0007669"/>
    <property type="project" value="TreeGrafter"/>
</dbReference>
<dbReference type="EMBL" id="MAQB02000009">
    <property type="protein sequence ID" value="OFJ47092.1"/>
    <property type="molecule type" value="Genomic_DNA"/>
</dbReference>
<feature type="domain" description="TonB-dependent receptor plug" evidence="3">
    <location>
        <begin position="1"/>
        <end position="76"/>
    </location>
</feature>
<dbReference type="InterPro" id="IPR037066">
    <property type="entry name" value="Plug_dom_sf"/>
</dbReference>
<dbReference type="SUPFAM" id="SSF56935">
    <property type="entry name" value="Porins"/>
    <property type="match status" value="1"/>
</dbReference>
<dbReference type="InterPro" id="IPR039426">
    <property type="entry name" value="TonB-dep_rcpt-like"/>
</dbReference>
<keyword evidence="1" id="KW-0675">Receptor</keyword>
<dbReference type="PANTHER" id="PTHR30442:SF0">
    <property type="entry name" value="FE(3+) DICITRATE TRANSPORT PROTEIN FECA"/>
    <property type="match status" value="1"/>
</dbReference>